<evidence type="ECO:0000313" key="2">
    <source>
        <dbReference type="Proteomes" id="UP000337909"/>
    </source>
</evidence>
<protein>
    <submittedName>
        <fullName evidence="1">Uncharacterized protein</fullName>
    </submittedName>
</protein>
<proteinExistence type="predicted"/>
<name>A0A5E7CP75_PSEFL</name>
<accession>A0A5E7CP75</accession>
<dbReference type="Proteomes" id="UP000337909">
    <property type="component" value="Unassembled WGS sequence"/>
</dbReference>
<dbReference type="EMBL" id="CABVHQ010000028">
    <property type="protein sequence ID" value="VVO06840.1"/>
    <property type="molecule type" value="Genomic_DNA"/>
</dbReference>
<dbReference type="AlphaFoldDB" id="A0A5E7CP75"/>
<organism evidence="1 2">
    <name type="scientific">Pseudomonas fluorescens</name>
    <dbReference type="NCBI Taxonomy" id="294"/>
    <lineage>
        <taxon>Bacteria</taxon>
        <taxon>Pseudomonadati</taxon>
        <taxon>Pseudomonadota</taxon>
        <taxon>Gammaproteobacteria</taxon>
        <taxon>Pseudomonadales</taxon>
        <taxon>Pseudomonadaceae</taxon>
        <taxon>Pseudomonas</taxon>
    </lineage>
</organism>
<gene>
    <name evidence="1" type="ORF">PS691_03079</name>
</gene>
<dbReference type="OrthoDB" id="10003556at2"/>
<evidence type="ECO:0000313" key="1">
    <source>
        <dbReference type="EMBL" id="VVO06840.1"/>
    </source>
</evidence>
<sequence>MSSIEIPMGDLAAILICLKVPTSRGDLQDSVGVNATSVHKPRFCCLFFLIPRMKLPKPHKAGVLRPFCLGLTPDFSWGCLLKNPGDNQKRYRFTLSVSKRRMVAALRVDVLYVFGAKLLPGCAKFTQGG</sequence>
<reference evidence="1 2" key="1">
    <citation type="submission" date="2019-09" db="EMBL/GenBank/DDBJ databases">
        <authorList>
            <person name="Chandra G."/>
            <person name="Truman W A."/>
        </authorList>
    </citation>
    <scope>NUCLEOTIDE SEQUENCE [LARGE SCALE GENOMIC DNA]</scope>
    <source>
        <strain evidence="1">PS691</strain>
    </source>
</reference>
<dbReference type="RefSeq" id="WP_150643010.1">
    <property type="nucleotide sequence ID" value="NZ_CABVHQ010000028.1"/>
</dbReference>